<protein>
    <submittedName>
        <fullName evidence="1">Uncharacterized protein</fullName>
    </submittedName>
</protein>
<reference evidence="1 2" key="1">
    <citation type="submission" date="2006-03" db="EMBL/GenBank/DDBJ databases">
        <authorList>
            <person name="Bartlett D.H."/>
            <person name="Valle G."/>
            <person name="Lauro F.M."/>
            <person name="Vezzi A."/>
            <person name="Simonato F."/>
            <person name="Eloe E."/>
            <person name="Vitulo N."/>
            <person name="Stratton T.K."/>
            <person name="D'angelo M."/>
            <person name="Ferriera S."/>
            <person name="Johnson J."/>
            <person name="Kravitz S."/>
            <person name="Beeson K."/>
            <person name="Sutton G."/>
            <person name="Rogers Y."/>
            <person name="Friedman R."/>
            <person name="Frazier M."/>
            <person name="Venter J.C."/>
        </authorList>
    </citation>
    <scope>NUCLEOTIDE SEQUENCE [LARGE SCALE GENOMIC DNA]</scope>
    <source>
        <strain evidence="1 2">3TCK</strain>
    </source>
</reference>
<dbReference type="AlphaFoldDB" id="Q1Z506"/>
<gene>
    <name evidence="1" type="ORF">P3TCK_18312</name>
</gene>
<dbReference type="EMBL" id="AAPH01000009">
    <property type="protein sequence ID" value="EAS43760.1"/>
    <property type="molecule type" value="Genomic_DNA"/>
</dbReference>
<dbReference type="Proteomes" id="UP000003789">
    <property type="component" value="Unassembled WGS sequence"/>
</dbReference>
<proteinExistence type="predicted"/>
<evidence type="ECO:0000313" key="1">
    <source>
        <dbReference type="EMBL" id="EAS43760.1"/>
    </source>
</evidence>
<sequence length="37" mass="4118">MDLVLFVTSNEAALMIPLGIKTNLDKYLIILAGLNWL</sequence>
<name>Q1Z506_9GAMM</name>
<accession>Q1Z506</accession>
<organism evidence="1 2">
    <name type="scientific">Photobacterium profundum 3TCK</name>
    <dbReference type="NCBI Taxonomy" id="314280"/>
    <lineage>
        <taxon>Bacteria</taxon>
        <taxon>Pseudomonadati</taxon>
        <taxon>Pseudomonadota</taxon>
        <taxon>Gammaproteobacteria</taxon>
        <taxon>Vibrionales</taxon>
        <taxon>Vibrionaceae</taxon>
        <taxon>Photobacterium</taxon>
    </lineage>
</organism>
<comment type="caution">
    <text evidence="1">The sequence shown here is derived from an EMBL/GenBank/DDBJ whole genome shotgun (WGS) entry which is preliminary data.</text>
</comment>
<dbReference type="HOGENOM" id="CLU_3347050_0_0_6"/>
<evidence type="ECO:0000313" key="2">
    <source>
        <dbReference type="Proteomes" id="UP000003789"/>
    </source>
</evidence>